<sequence length="122" mass="13510">MSTFFTPITILSSASSNHRSHRKTATAAASASGNWWTPLFGWSSDPDYIHDPTIITDGSVTESSDPDKSNRIRSRFTPGSFTEEKAKQLRMKTVETANFHDIMYHSAIASRLASDVSGHFSR</sequence>
<organism evidence="1 2">
    <name type="scientific">Arctium lappa</name>
    <name type="common">Greater burdock</name>
    <name type="synonym">Lappa major</name>
    <dbReference type="NCBI Taxonomy" id="4217"/>
    <lineage>
        <taxon>Eukaryota</taxon>
        <taxon>Viridiplantae</taxon>
        <taxon>Streptophyta</taxon>
        <taxon>Embryophyta</taxon>
        <taxon>Tracheophyta</taxon>
        <taxon>Spermatophyta</taxon>
        <taxon>Magnoliopsida</taxon>
        <taxon>eudicotyledons</taxon>
        <taxon>Gunneridae</taxon>
        <taxon>Pentapetalae</taxon>
        <taxon>asterids</taxon>
        <taxon>campanulids</taxon>
        <taxon>Asterales</taxon>
        <taxon>Asteraceae</taxon>
        <taxon>Carduoideae</taxon>
        <taxon>Cardueae</taxon>
        <taxon>Arctiinae</taxon>
        <taxon>Arctium</taxon>
    </lineage>
</organism>
<keyword evidence="2" id="KW-1185">Reference proteome</keyword>
<name>A0ACB8YGQ5_ARCLA</name>
<dbReference type="Proteomes" id="UP001055879">
    <property type="component" value="Linkage Group LG12"/>
</dbReference>
<protein>
    <submittedName>
        <fullName evidence="1">Uncharacterized protein</fullName>
    </submittedName>
</protein>
<evidence type="ECO:0000313" key="2">
    <source>
        <dbReference type="Proteomes" id="UP001055879"/>
    </source>
</evidence>
<evidence type="ECO:0000313" key="1">
    <source>
        <dbReference type="EMBL" id="KAI3684281.1"/>
    </source>
</evidence>
<reference evidence="1 2" key="2">
    <citation type="journal article" date="2022" name="Mol. Ecol. Resour.">
        <title>The genomes of chicory, endive, great burdock and yacon provide insights into Asteraceae paleo-polyploidization history and plant inulin production.</title>
        <authorList>
            <person name="Fan W."/>
            <person name="Wang S."/>
            <person name="Wang H."/>
            <person name="Wang A."/>
            <person name="Jiang F."/>
            <person name="Liu H."/>
            <person name="Zhao H."/>
            <person name="Xu D."/>
            <person name="Zhang Y."/>
        </authorList>
    </citation>
    <scope>NUCLEOTIDE SEQUENCE [LARGE SCALE GENOMIC DNA]</scope>
    <source>
        <strain evidence="2">cv. Niubang</strain>
    </source>
</reference>
<proteinExistence type="predicted"/>
<dbReference type="EMBL" id="CM042058">
    <property type="protein sequence ID" value="KAI3684281.1"/>
    <property type="molecule type" value="Genomic_DNA"/>
</dbReference>
<gene>
    <name evidence="1" type="ORF">L6452_33502</name>
</gene>
<comment type="caution">
    <text evidence="1">The sequence shown here is derived from an EMBL/GenBank/DDBJ whole genome shotgun (WGS) entry which is preliminary data.</text>
</comment>
<reference evidence="2" key="1">
    <citation type="journal article" date="2022" name="Mol. Ecol. Resour.">
        <title>The genomes of chicory, endive, great burdock and yacon provide insights into Asteraceae palaeo-polyploidization history and plant inulin production.</title>
        <authorList>
            <person name="Fan W."/>
            <person name="Wang S."/>
            <person name="Wang H."/>
            <person name="Wang A."/>
            <person name="Jiang F."/>
            <person name="Liu H."/>
            <person name="Zhao H."/>
            <person name="Xu D."/>
            <person name="Zhang Y."/>
        </authorList>
    </citation>
    <scope>NUCLEOTIDE SEQUENCE [LARGE SCALE GENOMIC DNA]</scope>
    <source>
        <strain evidence="2">cv. Niubang</strain>
    </source>
</reference>
<accession>A0ACB8YGQ5</accession>